<evidence type="ECO:0000313" key="5">
    <source>
        <dbReference type="EMBL" id="UXH78330.1"/>
    </source>
</evidence>
<evidence type="ECO:0000256" key="3">
    <source>
        <dbReference type="SAM" id="Phobius"/>
    </source>
</evidence>
<evidence type="ECO:0000259" key="4">
    <source>
        <dbReference type="PROSITE" id="PS50887"/>
    </source>
</evidence>
<feature type="domain" description="GGDEF" evidence="4">
    <location>
        <begin position="289"/>
        <end position="433"/>
    </location>
</feature>
<dbReference type="InterPro" id="IPR029787">
    <property type="entry name" value="Nucleotide_cyclase"/>
</dbReference>
<dbReference type="CDD" id="cd01949">
    <property type="entry name" value="GGDEF"/>
    <property type="match status" value="1"/>
</dbReference>
<dbReference type="SUPFAM" id="SSF55073">
    <property type="entry name" value="Nucleotide cyclase"/>
    <property type="match status" value="1"/>
</dbReference>
<feature type="transmembrane region" description="Helical" evidence="3">
    <location>
        <begin position="144"/>
        <end position="162"/>
    </location>
</feature>
<name>A0ABY6B0G6_9BURK</name>
<dbReference type="SMART" id="SM00267">
    <property type="entry name" value="GGDEF"/>
    <property type="match status" value="1"/>
</dbReference>
<dbReference type="PANTHER" id="PTHR45138:SF24">
    <property type="entry name" value="DIGUANYLATE CYCLASE DGCC-RELATED"/>
    <property type="match status" value="1"/>
</dbReference>
<dbReference type="PROSITE" id="PS50887">
    <property type="entry name" value="GGDEF"/>
    <property type="match status" value="1"/>
</dbReference>
<dbReference type="InterPro" id="IPR043128">
    <property type="entry name" value="Rev_trsase/Diguanyl_cyclase"/>
</dbReference>
<dbReference type="EC" id="2.7.7.65" evidence="1"/>
<protein>
    <recommendedName>
        <fullName evidence="1">diguanylate cyclase</fullName>
        <ecNumber evidence="1">2.7.7.65</ecNumber>
    </recommendedName>
</protein>
<feature type="compositionally biased region" description="Basic and acidic residues" evidence="2">
    <location>
        <begin position="219"/>
        <end position="246"/>
    </location>
</feature>
<dbReference type="InterPro" id="IPR000160">
    <property type="entry name" value="GGDEF_dom"/>
</dbReference>
<proteinExistence type="predicted"/>
<accession>A0ABY6B0G6</accession>
<evidence type="ECO:0000256" key="2">
    <source>
        <dbReference type="SAM" id="MobiDB-lite"/>
    </source>
</evidence>
<dbReference type="NCBIfam" id="TIGR00254">
    <property type="entry name" value="GGDEF"/>
    <property type="match status" value="1"/>
</dbReference>
<dbReference type="Proteomes" id="UP001064933">
    <property type="component" value="Chromosome"/>
</dbReference>
<dbReference type="InterPro" id="IPR050469">
    <property type="entry name" value="Diguanylate_Cyclase"/>
</dbReference>
<gene>
    <name evidence="5" type="ORF">N4261_25840</name>
</gene>
<dbReference type="RefSeq" id="WP_261758117.1">
    <property type="nucleotide sequence ID" value="NZ_CP104562.2"/>
</dbReference>
<dbReference type="Pfam" id="PF00990">
    <property type="entry name" value="GGDEF"/>
    <property type="match status" value="1"/>
</dbReference>
<sequence>MTFKAISISVGARTMVALFALGLLLIVMSSGWQLREETQRRAAQLDQELRAIPALYGGPLTLSIEQRPDEVLGLLHQILQRHGLQSVELLTQTGEQYRAQSDTADGEPGPRTEFTLGQAGALRIQAPVASMGNTLRHDPLLRSTLIHLLLVIALALIGAAMLDRWLLRRLRRLSEEASRFDPTLPPQSLSWLEPDDHPPTELLRLEQAFAHVHTSLGDELQREQSRGRQLRDEVERQHQRLEQAERSLDAKRRELAQLERHDALTGASNRREFEIALRREFKRAQRDQGRLALAVLDVDDLKPYNQHHGRPAGDEVLKALARVLREQFQRDTDLVARLGGEEFVVLLPGLDLDTAQGLLEGMRERWRELAIPHGARPSARGRHGDADIVTLSLGLAAYQPGHPYMSPQALMQAADEALYLAKHTGRDRLCLAS</sequence>
<keyword evidence="3" id="KW-0812">Transmembrane</keyword>
<keyword evidence="3" id="KW-0472">Membrane</keyword>
<evidence type="ECO:0000313" key="6">
    <source>
        <dbReference type="Proteomes" id="UP001064933"/>
    </source>
</evidence>
<dbReference type="Gene3D" id="3.30.70.270">
    <property type="match status" value="1"/>
</dbReference>
<keyword evidence="3" id="KW-1133">Transmembrane helix</keyword>
<keyword evidence="6" id="KW-1185">Reference proteome</keyword>
<evidence type="ECO:0000256" key="1">
    <source>
        <dbReference type="ARBA" id="ARBA00012528"/>
    </source>
</evidence>
<dbReference type="PANTHER" id="PTHR45138">
    <property type="entry name" value="REGULATORY COMPONENTS OF SENSORY TRANSDUCTION SYSTEM"/>
    <property type="match status" value="1"/>
</dbReference>
<organism evidence="5 6">
    <name type="scientific">Roseateles amylovorans</name>
    <dbReference type="NCBI Taxonomy" id="2978473"/>
    <lineage>
        <taxon>Bacteria</taxon>
        <taxon>Pseudomonadati</taxon>
        <taxon>Pseudomonadota</taxon>
        <taxon>Betaproteobacteria</taxon>
        <taxon>Burkholderiales</taxon>
        <taxon>Sphaerotilaceae</taxon>
        <taxon>Roseateles</taxon>
    </lineage>
</organism>
<dbReference type="EMBL" id="CP104562">
    <property type="protein sequence ID" value="UXH78330.1"/>
    <property type="molecule type" value="Genomic_DNA"/>
</dbReference>
<feature type="region of interest" description="Disordered" evidence="2">
    <location>
        <begin position="218"/>
        <end position="246"/>
    </location>
</feature>
<reference evidence="5" key="1">
    <citation type="submission" date="2022-10" db="EMBL/GenBank/DDBJ databases">
        <title>Characterization and whole genome sequencing of a new Roseateles species, isolated from fresh water.</title>
        <authorList>
            <person name="Guliayeva D.Y."/>
            <person name="Akhremchuk A.E."/>
            <person name="Sikolenko M.A."/>
            <person name="Valentovich L.N."/>
            <person name="Sidarenka A.V."/>
        </authorList>
    </citation>
    <scope>NUCLEOTIDE SEQUENCE</scope>
    <source>
        <strain evidence="5">BIM B-1768</strain>
    </source>
</reference>